<proteinExistence type="predicted"/>
<keyword evidence="1" id="KW-0472">Membrane</keyword>
<organism evidence="2 3">
    <name type="scientific">Funneliformis caledonium</name>
    <dbReference type="NCBI Taxonomy" id="1117310"/>
    <lineage>
        <taxon>Eukaryota</taxon>
        <taxon>Fungi</taxon>
        <taxon>Fungi incertae sedis</taxon>
        <taxon>Mucoromycota</taxon>
        <taxon>Glomeromycotina</taxon>
        <taxon>Glomeromycetes</taxon>
        <taxon>Glomerales</taxon>
        <taxon>Glomeraceae</taxon>
        <taxon>Funneliformis</taxon>
    </lineage>
</organism>
<name>A0A9N9H242_9GLOM</name>
<sequence length="505" mass="58636">MFARDALCLNFRTEPWWFRLIRRIFAITLLIVVGAYGSYQITNFTMFINTANIVVIEPKTNVSFPGFVICPESNIPTFLEPTVEATEPSFSITCGKSKDIEPKLLNENVDFTDSICNKFIQKSSNGCFKFRPDKAENNNDEREEYADSILRERETIKPFVFFNIIPKDGLTPIEIPLFYTIYLDQYNGTEKNYSAEKDSGNFFQYHMQTIATGKRTIIEFSILVHRYFSTILMGQLSSRPDNTSVEVSVNQKFIPLRRPTSNGLPKTQFVFIPEKRYTREEMEDYQYQPISIVSRLGGFYGAITGIYIFLFGMSKVEPWGMFQKVVFRCWPCRRSFKKHLAASYVSAAGIPLGENINDRPKGTSLGDRLQVLECLLKDYYIDPYYLEILKLTKIRYDHNDARHNELENIVQVRDAIARNRQNEHYKRCVRRWNSLPKVFNFGLQHYNERSDSSLTATSPRKKFHRSGIGFLNQGVSNITLDEQLTPLRDQFSEDSDDTFEIITEK</sequence>
<protein>
    <submittedName>
        <fullName evidence="2">10512_t:CDS:1</fullName>
    </submittedName>
</protein>
<dbReference type="AlphaFoldDB" id="A0A9N9H242"/>
<comment type="caution">
    <text evidence="2">The sequence shown here is derived from an EMBL/GenBank/DDBJ whole genome shotgun (WGS) entry which is preliminary data.</text>
</comment>
<reference evidence="2" key="1">
    <citation type="submission" date="2021-06" db="EMBL/GenBank/DDBJ databases">
        <authorList>
            <person name="Kallberg Y."/>
            <person name="Tangrot J."/>
            <person name="Rosling A."/>
        </authorList>
    </citation>
    <scope>NUCLEOTIDE SEQUENCE</scope>
    <source>
        <strain evidence="2">UK204</strain>
    </source>
</reference>
<keyword evidence="1" id="KW-0812">Transmembrane</keyword>
<keyword evidence="3" id="KW-1185">Reference proteome</keyword>
<dbReference type="EMBL" id="CAJVPQ010003980">
    <property type="protein sequence ID" value="CAG8641707.1"/>
    <property type="molecule type" value="Genomic_DNA"/>
</dbReference>
<gene>
    <name evidence="2" type="ORF">FCALED_LOCUS10600</name>
</gene>
<dbReference type="OrthoDB" id="2411686at2759"/>
<dbReference type="Proteomes" id="UP000789570">
    <property type="component" value="Unassembled WGS sequence"/>
</dbReference>
<feature type="transmembrane region" description="Helical" evidence="1">
    <location>
        <begin position="20"/>
        <end position="39"/>
    </location>
</feature>
<accession>A0A9N9H242</accession>
<evidence type="ECO:0000256" key="1">
    <source>
        <dbReference type="SAM" id="Phobius"/>
    </source>
</evidence>
<keyword evidence="1" id="KW-1133">Transmembrane helix</keyword>
<evidence type="ECO:0000313" key="3">
    <source>
        <dbReference type="Proteomes" id="UP000789570"/>
    </source>
</evidence>
<evidence type="ECO:0000313" key="2">
    <source>
        <dbReference type="EMBL" id="CAG8641707.1"/>
    </source>
</evidence>